<feature type="region of interest" description="Disordered" evidence="5">
    <location>
        <begin position="926"/>
        <end position="966"/>
    </location>
</feature>
<evidence type="ECO:0000256" key="1">
    <source>
        <dbReference type="ARBA" id="ARBA00022723"/>
    </source>
</evidence>
<feature type="compositionally biased region" description="Basic and acidic residues" evidence="5">
    <location>
        <begin position="249"/>
        <end position="265"/>
    </location>
</feature>
<dbReference type="AlphaFoldDB" id="A0AAQ3P6D2"/>
<sequence length="966" mass="109240">MSVSKSMSDNSGDNCDDNGDNSGIEIRIGAFFNSLQDEVEEDHRVHSGRRGRESRPLLTRTEVIKKEVVHMADERIKIVVHHSGHFVNDDNGQLIFDGEIAEWFVDADLLSYFGIVASVKKLGHMHIKELWYGLGGTSVYPDRLKLLTDDKGAMHMLNIARLNEQVHLYVVHNMVEPQIIEMLDWVGGEVDDEGHVETQVEGEGDAHQGDEDGDVQTDLLTKNFDGDGDEQEVHGEGEGAEEEGDEDNELHGKGEGDGQECHAEEVDAQEGDPEEGHGVDAEVHHDQPEVHEVDHFEVEDLGMNDDEEDSEWEDVHEQESEDEEVHDEEVNVSDESLIDVSVHCEADIGTTKGGNVREEHSSALLESSQSTENENNMDDVRGLSDEEWLAAELISGSESDEDEGSSKAPISLKKNEFIDVIRTYALSNGRNLKFIKNDKKRISVKCMGEKGKCKWYAYCAFKSDVNAWQLRKVFYTHSCSRDSNVKLMTSKWLSQRMEKTVRENPRMKVMDIKDKVSRKWNVGISRNMAFRARAMAKENVEGSFKEQFRRLHDYGHELLKTNPGSTVQIKVDNINGEVIFQRFYACLKACKDSFVCCRPIIGLDGCFLKGKFGGELLTAVGRDGNEQMLPIAYAVVELLIEDLGGKDVCAGITFISDQQKGLLGAFQDLLPGAAIATHPQQWEAEMRNIKVINVDVFKYLIAISPRSRFTSTSKCDTLVNNMSEAFNSVLVDSRCKPIVSMLEDIRVYIMKRWAANRTKMISYQASVCPKVWNKFKKESWLGRYWLPRWSREKLFEVIHISQFGQQYVVNVDTMDCSCRKWAITGIPCTHVITAMKFLNINVEDYIAHWFRKSTYEETYNTIINPINGQHLWEVTPYSDILPPKKKTMPGRPKKKRRLEEWELKKNASELRKGGQSKTCAIYKQLGHNKKGCPQRPTTQSTDAQTEATQAPPTTQSADAGPPPEQT</sequence>
<evidence type="ECO:0000256" key="2">
    <source>
        <dbReference type="ARBA" id="ARBA00022771"/>
    </source>
</evidence>
<dbReference type="PROSITE" id="PS50966">
    <property type="entry name" value="ZF_SWIM"/>
    <property type="match status" value="1"/>
</dbReference>
<keyword evidence="3" id="KW-0862">Zinc</keyword>
<dbReference type="PANTHER" id="PTHR31973">
    <property type="entry name" value="POLYPROTEIN, PUTATIVE-RELATED"/>
    <property type="match status" value="1"/>
</dbReference>
<dbReference type="EMBL" id="CP144700">
    <property type="protein sequence ID" value="WVZ22304.1"/>
    <property type="molecule type" value="Genomic_DNA"/>
</dbReference>
<feature type="region of interest" description="Disordered" evidence="5">
    <location>
        <begin position="198"/>
        <end position="280"/>
    </location>
</feature>
<feature type="region of interest" description="Disordered" evidence="5">
    <location>
        <begin position="303"/>
        <end position="332"/>
    </location>
</feature>
<feature type="domain" description="SWIM-type" evidence="6">
    <location>
        <begin position="807"/>
        <end position="839"/>
    </location>
</feature>
<dbReference type="Pfam" id="PF04434">
    <property type="entry name" value="SWIM"/>
    <property type="match status" value="1"/>
</dbReference>
<proteinExistence type="predicted"/>
<keyword evidence="8" id="KW-1185">Reference proteome</keyword>
<organism evidence="7 8">
    <name type="scientific">Vigna mungo</name>
    <name type="common">Black gram</name>
    <name type="synonym">Phaseolus mungo</name>
    <dbReference type="NCBI Taxonomy" id="3915"/>
    <lineage>
        <taxon>Eukaryota</taxon>
        <taxon>Viridiplantae</taxon>
        <taxon>Streptophyta</taxon>
        <taxon>Embryophyta</taxon>
        <taxon>Tracheophyta</taxon>
        <taxon>Spermatophyta</taxon>
        <taxon>Magnoliopsida</taxon>
        <taxon>eudicotyledons</taxon>
        <taxon>Gunneridae</taxon>
        <taxon>Pentapetalae</taxon>
        <taxon>rosids</taxon>
        <taxon>fabids</taxon>
        <taxon>Fabales</taxon>
        <taxon>Fabaceae</taxon>
        <taxon>Papilionoideae</taxon>
        <taxon>50 kb inversion clade</taxon>
        <taxon>NPAAA clade</taxon>
        <taxon>indigoferoid/millettioid clade</taxon>
        <taxon>Phaseoleae</taxon>
        <taxon>Vigna</taxon>
    </lineage>
</organism>
<dbReference type="InterPro" id="IPR006564">
    <property type="entry name" value="Znf_PMZ"/>
</dbReference>
<evidence type="ECO:0000313" key="8">
    <source>
        <dbReference type="Proteomes" id="UP001374535"/>
    </source>
</evidence>
<feature type="compositionally biased region" description="Acidic residues" evidence="5">
    <location>
        <begin position="303"/>
        <end position="312"/>
    </location>
</feature>
<evidence type="ECO:0000256" key="5">
    <source>
        <dbReference type="SAM" id="MobiDB-lite"/>
    </source>
</evidence>
<feature type="compositionally biased region" description="Low complexity" evidence="5">
    <location>
        <begin position="941"/>
        <end position="959"/>
    </location>
</feature>
<name>A0AAQ3P6D2_VIGMU</name>
<feature type="compositionally biased region" description="Basic and acidic residues" evidence="5">
    <location>
        <begin position="198"/>
        <end position="210"/>
    </location>
</feature>
<dbReference type="InterPro" id="IPR058594">
    <property type="entry name" value="PB1-like_dom_pln"/>
</dbReference>
<dbReference type="Pfam" id="PF26130">
    <property type="entry name" value="PB1-like"/>
    <property type="match status" value="1"/>
</dbReference>
<feature type="compositionally biased region" description="Polar residues" evidence="5">
    <location>
        <begin position="364"/>
        <end position="374"/>
    </location>
</feature>
<feature type="compositionally biased region" description="Acidic residues" evidence="5">
    <location>
        <begin position="238"/>
        <end position="248"/>
    </location>
</feature>
<dbReference type="InterPro" id="IPR007527">
    <property type="entry name" value="Znf_SWIM"/>
</dbReference>
<accession>A0AAQ3P6D2</accession>
<evidence type="ECO:0000256" key="3">
    <source>
        <dbReference type="ARBA" id="ARBA00022833"/>
    </source>
</evidence>
<feature type="compositionally biased region" description="Acidic residues" evidence="5">
    <location>
        <begin position="319"/>
        <end position="332"/>
    </location>
</feature>
<feature type="region of interest" description="Disordered" evidence="5">
    <location>
        <begin position="349"/>
        <end position="378"/>
    </location>
</feature>
<evidence type="ECO:0000313" key="7">
    <source>
        <dbReference type="EMBL" id="WVZ22304.1"/>
    </source>
</evidence>
<keyword evidence="2 4" id="KW-0863">Zinc-finger</keyword>
<gene>
    <name evidence="7" type="ORF">V8G54_000848</name>
</gene>
<feature type="region of interest" description="Disordered" evidence="5">
    <location>
        <begin position="1"/>
        <end position="20"/>
    </location>
</feature>
<protein>
    <recommendedName>
        <fullName evidence="6">SWIM-type domain-containing protein</fullName>
    </recommendedName>
</protein>
<evidence type="ECO:0000256" key="4">
    <source>
        <dbReference type="PROSITE-ProRule" id="PRU00325"/>
    </source>
</evidence>
<evidence type="ECO:0000259" key="6">
    <source>
        <dbReference type="PROSITE" id="PS50966"/>
    </source>
</evidence>
<reference evidence="7 8" key="1">
    <citation type="journal article" date="2023" name="Life. Sci Alliance">
        <title>Evolutionary insights into 3D genome organization and epigenetic landscape of Vigna mungo.</title>
        <authorList>
            <person name="Junaid A."/>
            <person name="Singh B."/>
            <person name="Bhatia S."/>
        </authorList>
    </citation>
    <scope>NUCLEOTIDE SEQUENCE [LARGE SCALE GENOMIC DNA]</scope>
    <source>
        <strain evidence="7">Urdbean</strain>
    </source>
</reference>
<dbReference type="PANTHER" id="PTHR31973:SF187">
    <property type="entry name" value="MUTATOR TRANSPOSASE MUDRA PROTEIN"/>
    <property type="match status" value="1"/>
</dbReference>
<dbReference type="SMART" id="SM00575">
    <property type="entry name" value="ZnF_PMZ"/>
    <property type="match status" value="1"/>
</dbReference>
<dbReference type="Proteomes" id="UP001374535">
    <property type="component" value="Chromosome 1"/>
</dbReference>
<keyword evidence="1" id="KW-0479">Metal-binding</keyword>
<dbReference type="GO" id="GO:0008270">
    <property type="term" value="F:zinc ion binding"/>
    <property type="evidence" value="ECO:0007669"/>
    <property type="project" value="UniProtKB-KW"/>
</dbReference>